<dbReference type="AlphaFoldDB" id="A0A837D8Z5"/>
<proteinExistence type="predicted"/>
<name>A0A837D8Z5_9PSEU</name>
<feature type="transmembrane region" description="Helical" evidence="1">
    <location>
        <begin position="270"/>
        <end position="291"/>
    </location>
</feature>
<evidence type="ECO:0008006" key="4">
    <source>
        <dbReference type="Google" id="ProtNLM"/>
    </source>
</evidence>
<reference evidence="2 3" key="1">
    <citation type="submission" date="2014-10" db="EMBL/GenBank/DDBJ databases">
        <title>Genome sequence of Micropolyspora internatus JCM3315.</title>
        <authorList>
            <person name="Shin S.-K."/>
            <person name="Yi H."/>
        </authorList>
    </citation>
    <scope>NUCLEOTIDE SEQUENCE [LARGE SCALE GENOMIC DNA]</scope>
    <source>
        <strain evidence="2 3">JCM 3315</strain>
    </source>
</reference>
<keyword evidence="1" id="KW-0812">Transmembrane</keyword>
<protein>
    <recommendedName>
        <fullName evidence="4">ABC-2 type transport system permease protein</fullName>
    </recommendedName>
</protein>
<dbReference type="Proteomes" id="UP000030848">
    <property type="component" value="Unassembled WGS sequence"/>
</dbReference>
<keyword evidence="1" id="KW-0472">Membrane</keyword>
<sequence length="389" mass="40668">MSERVPELELGVSPTAGWRESVGHGFRVRTRAPGFVVGVATALAALIGYVGLHGWLATPTSDGVTIGLIGQATAIGDSLRAVASELDAEVTVIPYRDPERARREVADGRLDVLVSGSTSDLRVLSGSSVDPFVRAVLTGISRDVVLEAKLAEIGLDPTDVRRELDATDVRVTVSESVSHRHRPVLAMVLSFAVFTAIATHGTHAARRVVTWASEQCAAPGRQALFGMLGGVGLAGLVQFAAVGVVSVGALSVAGVPGDVGVDVLAEALSWGLLCYTLGFALYSTVLTTVWLRRDAGPRPHPLSAMPWLLGAFTVSVVVLRLPGNATSTVLSSLPLLSPTSLPGRIVTDIVSPAEVTAAILLLAATVVVSLWLLDKTRRPKPHPYIELGG</sequence>
<dbReference type="OrthoDB" id="3268959at2"/>
<feature type="transmembrane region" description="Helical" evidence="1">
    <location>
        <begin position="223"/>
        <end position="250"/>
    </location>
</feature>
<organism evidence="2 3">
    <name type="scientific">Saccharomonospora viridis</name>
    <dbReference type="NCBI Taxonomy" id="1852"/>
    <lineage>
        <taxon>Bacteria</taxon>
        <taxon>Bacillati</taxon>
        <taxon>Actinomycetota</taxon>
        <taxon>Actinomycetes</taxon>
        <taxon>Pseudonocardiales</taxon>
        <taxon>Pseudonocardiaceae</taxon>
        <taxon>Saccharomonospora</taxon>
    </lineage>
</organism>
<accession>A0A837D8Z5</accession>
<evidence type="ECO:0000256" key="1">
    <source>
        <dbReference type="SAM" id="Phobius"/>
    </source>
</evidence>
<evidence type="ECO:0000313" key="2">
    <source>
        <dbReference type="EMBL" id="KHF44107.1"/>
    </source>
</evidence>
<feature type="transmembrane region" description="Helical" evidence="1">
    <location>
        <begin position="355"/>
        <end position="373"/>
    </location>
</feature>
<feature type="transmembrane region" description="Helical" evidence="1">
    <location>
        <begin position="184"/>
        <end position="202"/>
    </location>
</feature>
<dbReference type="EMBL" id="JRZE01000003">
    <property type="protein sequence ID" value="KHF44107.1"/>
    <property type="molecule type" value="Genomic_DNA"/>
</dbReference>
<dbReference type="RefSeq" id="WP_015787624.1">
    <property type="nucleotide sequence ID" value="NZ_CALJZO010000087.1"/>
</dbReference>
<feature type="transmembrane region" description="Helical" evidence="1">
    <location>
        <begin position="303"/>
        <end position="321"/>
    </location>
</feature>
<keyword evidence="1" id="KW-1133">Transmembrane helix</keyword>
<evidence type="ECO:0000313" key="3">
    <source>
        <dbReference type="Proteomes" id="UP000030848"/>
    </source>
</evidence>
<comment type="caution">
    <text evidence="2">The sequence shown here is derived from an EMBL/GenBank/DDBJ whole genome shotgun (WGS) entry which is preliminary data.</text>
</comment>
<gene>
    <name evidence="2" type="ORF">MINT15_09890</name>
</gene>
<feature type="transmembrane region" description="Helical" evidence="1">
    <location>
        <begin position="35"/>
        <end position="56"/>
    </location>
</feature>